<name>A0A0E9TDJ0_ANGAN</name>
<protein>
    <submittedName>
        <fullName evidence="1">Uncharacterized protein</fullName>
    </submittedName>
</protein>
<evidence type="ECO:0000313" key="1">
    <source>
        <dbReference type="EMBL" id="JAH51734.1"/>
    </source>
</evidence>
<dbReference type="EMBL" id="GBXM01056843">
    <property type="protein sequence ID" value="JAH51734.1"/>
    <property type="molecule type" value="Transcribed_RNA"/>
</dbReference>
<dbReference type="AlphaFoldDB" id="A0A0E9TDJ0"/>
<reference evidence="1" key="1">
    <citation type="submission" date="2014-11" db="EMBL/GenBank/DDBJ databases">
        <authorList>
            <person name="Amaro Gonzalez C."/>
        </authorList>
    </citation>
    <scope>NUCLEOTIDE SEQUENCE</scope>
</reference>
<accession>A0A0E9TDJ0</accession>
<organism evidence="1">
    <name type="scientific">Anguilla anguilla</name>
    <name type="common">European freshwater eel</name>
    <name type="synonym">Muraena anguilla</name>
    <dbReference type="NCBI Taxonomy" id="7936"/>
    <lineage>
        <taxon>Eukaryota</taxon>
        <taxon>Metazoa</taxon>
        <taxon>Chordata</taxon>
        <taxon>Craniata</taxon>
        <taxon>Vertebrata</taxon>
        <taxon>Euteleostomi</taxon>
        <taxon>Actinopterygii</taxon>
        <taxon>Neopterygii</taxon>
        <taxon>Teleostei</taxon>
        <taxon>Anguilliformes</taxon>
        <taxon>Anguillidae</taxon>
        <taxon>Anguilla</taxon>
    </lineage>
</organism>
<proteinExistence type="predicted"/>
<sequence length="35" mass="4336">MLRQCRIFFFNDYFLLDCHIVIGRLSHRGNVLYQF</sequence>
<reference evidence="1" key="2">
    <citation type="journal article" date="2015" name="Fish Shellfish Immunol.">
        <title>Early steps in the European eel (Anguilla anguilla)-Vibrio vulnificus interaction in the gills: Role of the RtxA13 toxin.</title>
        <authorList>
            <person name="Callol A."/>
            <person name="Pajuelo D."/>
            <person name="Ebbesson L."/>
            <person name="Teles M."/>
            <person name="MacKenzie S."/>
            <person name="Amaro C."/>
        </authorList>
    </citation>
    <scope>NUCLEOTIDE SEQUENCE</scope>
</reference>